<reference evidence="2 3" key="1">
    <citation type="submission" date="2019-03" db="EMBL/GenBank/DDBJ databases">
        <title>Lake Tanganyika Metagenome-Assembled Genomes (MAGs).</title>
        <authorList>
            <person name="Tran P."/>
        </authorList>
    </citation>
    <scope>NUCLEOTIDE SEQUENCE [LARGE SCALE GENOMIC DNA]</scope>
    <source>
        <strain evidence="2">K_DeepCast_65m_m2_236</strain>
    </source>
</reference>
<accession>A0A937X5P6</accession>
<proteinExistence type="predicted"/>
<sequence>MEPIETIKAFDRLLADRDLTFEAVAIGGTALALLGVIERATNDCDILWPELPAEIVEAARDFARATTLAGENLRDDWFNNGPASLIRDLSPGWEQRLQPVFAGHSLVLRTLGRSDLLCAKLFALCDRQIDLTDCLALAPSP</sequence>
<dbReference type="InterPro" id="IPR045792">
    <property type="entry name" value="DUF6036"/>
</dbReference>
<dbReference type="Proteomes" id="UP000703893">
    <property type="component" value="Unassembled WGS sequence"/>
</dbReference>
<comment type="caution">
    <text evidence="2">The sequence shown here is derived from an EMBL/GenBank/DDBJ whole genome shotgun (WGS) entry which is preliminary data.</text>
</comment>
<feature type="non-terminal residue" evidence="2">
    <location>
        <position position="141"/>
    </location>
</feature>
<protein>
    <recommendedName>
        <fullName evidence="1">DUF6036 domain-containing protein</fullName>
    </recommendedName>
</protein>
<name>A0A937X5P6_9BACT</name>
<dbReference type="AlphaFoldDB" id="A0A937X5P6"/>
<dbReference type="Pfam" id="PF19502">
    <property type="entry name" value="DUF6036"/>
    <property type="match status" value="1"/>
</dbReference>
<dbReference type="EMBL" id="VGJX01000947">
    <property type="protein sequence ID" value="MBM3276278.1"/>
    <property type="molecule type" value="Genomic_DNA"/>
</dbReference>
<evidence type="ECO:0000313" key="2">
    <source>
        <dbReference type="EMBL" id="MBM3276278.1"/>
    </source>
</evidence>
<gene>
    <name evidence="2" type="ORF">FJZ00_14080</name>
</gene>
<organism evidence="2 3">
    <name type="scientific">Candidatus Tanganyikabacteria bacterium</name>
    <dbReference type="NCBI Taxonomy" id="2961651"/>
    <lineage>
        <taxon>Bacteria</taxon>
        <taxon>Bacillati</taxon>
        <taxon>Candidatus Sericytochromatia</taxon>
        <taxon>Candidatus Tanganyikabacteria</taxon>
    </lineage>
</organism>
<evidence type="ECO:0000313" key="3">
    <source>
        <dbReference type="Proteomes" id="UP000703893"/>
    </source>
</evidence>
<evidence type="ECO:0000259" key="1">
    <source>
        <dbReference type="Pfam" id="PF19502"/>
    </source>
</evidence>
<feature type="domain" description="DUF6036" evidence="1">
    <location>
        <begin position="9"/>
        <end position="128"/>
    </location>
</feature>